<evidence type="ECO:0000313" key="6">
    <source>
        <dbReference type="Proteomes" id="UP000494106"/>
    </source>
</evidence>
<evidence type="ECO:0000256" key="1">
    <source>
        <dbReference type="ARBA" id="ARBA00001657"/>
    </source>
</evidence>
<organism evidence="5 6">
    <name type="scientific">Arctia plantaginis</name>
    <name type="common">Wood tiger moth</name>
    <name type="synonym">Phalaena plantaginis</name>
    <dbReference type="NCBI Taxonomy" id="874455"/>
    <lineage>
        <taxon>Eukaryota</taxon>
        <taxon>Metazoa</taxon>
        <taxon>Ecdysozoa</taxon>
        <taxon>Arthropoda</taxon>
        <taxon>Hexapoda</taxon>
        <taxon>Insecta</taxon>
        <taxon>Pterygota</taxon>
        <taxon>Neoptera</taxon>
        <taxon>Endopterygota</taxon>
        <taxon>Lepidoptera</taxon>
        <taxon>Glossata</taxon>
        <taxon>Ditrysia</taxon>
        <taxon>Noctuoidea</taxon>
        <taxon>Erebidae</taxon>
        <taxon>Arctiinae</taxon>
        <taxon>Arctia</taxon>
    </lineage>
</organism>
<proteinExistence type="predicted"/>
<dbReference type="Proteomes" id="UP000494106">
    <property type="component" value="Unassembled WGS sequence"/>
</dbReference>
<dbReference type="EMBL" id="CADEBC010000532">
    <property type="protein sequence ID" value="CAB3248081.1"/>
    <property type="molecule type" value="Genomic_DNA"/>
</dbReference>
<feature type="signal peptide" evidence="3">
    <location>
        <begin position="1"/>
        <end position="17"/>
    </location>
</feature>
<dbReference type="EC" id="3.2.1.20" evidence="2"/>
<reference evidence="5 6" key="1">
    <citation type="submission" date="2020-04" db="EMBL/GenBank/DDBJ databases">
        <authorList>
            <person name="Wallbank WR R."/>
            <person name="Pardo Diaz C."/>
            <person name="Kozak K."/>
            <person name="Martin S."/>
            <person name="Jiggins C."/>
            <person name="Moest M."/>
            <person name="Warren A I."/>
            <person name="Byers J.R.P. K."/>
            <person name="Montejo-Kovacevich G."/>
            <person name="Yen C E."/>
        </authorList>
    </citation>
    <scope>NUCLEOTIDE SEQUENCE [LARGE SCALE GENOMIC DNA]</scope>
</reference>
<dbReference type="Pfam" id="PF00128">
    <property type="entry name" value="Alpha-amylase"/>
    <property type="match status" value="2"/>
</dbReference>
<gene>
    <name evidence="5" type="ORF">APLA_LOCUS11479</name>
</gene>
<dbReference type="SMART" id="SM00642">
    <property type="entry name" value="Aamy"/>
    <property type="match status" value="1"/>
</dbReference>
<evidence type="ECO:0000313" key="5">
    <source>
        <dbReference type="EMBL" id="CAB3248081.1"/>
    </source>
</evidence>
<feature type="chain" id="PRO_5035901901" description="alpha-glucosidase" evidence="3">
    <location>
        <begin position="18"/>
        <end position="544"/>
    </location>
</feature>
<dbReference type="PANTHER" id="PTHR10357:SF179">
    <property type="entry name" value="NEUTRAL AND BASIC AMINO ACID TRANSPORT PROTEIN RBAT"/>
    <property type="match status" value="1"/>
</dbReference>
<dbReference type="InterPro" id="IPR017853">
    <property type="entry name" value="GH"/>
</dbReference>
<dbReference type="AlphaFoldDB" id="A0A8S1AP73"/>
<feature type="domain" description="Glycosyl hydrolase family 13 catalytic" evidence="4">
    <location>
        <begin position="32"/>
        <end position="403"/>
    </location>
</feature>
<sequence>MKWWAVVVCTLISKVTGSNVVPPWWTSVVYYRVVVDSFKDGDGDGLGDLKGVIKQISYIRALGADAVILSPLASRSTDCSKPGILQFEEIDPRYGNVDDFSKLVEKAKKLELKLLVSLSLQTVSSNSEWFQSDADRVPGYEDRIVWKDGTANSVPPTEDGIDTWTYHEVRSAFWGSSNKEAVLNLCSDNVAAALSNAQCIWIKRGVSGVLLSPDFLKDKHCGANMVKNLVANAMSCSRGAGLDMPVILVESSLKPEEVAMYYGDGGVGVNSLISNALTFSSRSTPEMILSIYASVLTAPQDCIPTWITSSTNESRTATRFGSEMVDAINLLALILPGSAVIQQGDELGGADTLLEWSTSTTCWPTNPAPSKSPFPWDDSNNGGFTNGEPWLPLAPNYRYANAKTEFANDFSHVGVVRVAAALRKSPAFGPHVEIKRLNGAVAVLRWGSAGSLLLIANVAMEPTEVQLSRIPGIPAEMTVATSSAGSSFSVASHLVMEKTLRLSPGETVLLAGGPRHCGGPGPVDKIASKLSDGWQKINKYFGNK</sequence>
<keyword evidence="6" id="KW-1185">Reference proteome</keyword>
<dbReference type="InterPro" id="IPR006047">
    <property type="entry name" value="GH13_cat_dom"/>
</dbReference>
<comment type="caution">
    <text evidence="5">The sequence shown here is derived from an EMBL/GenBank/DDBJ whole genome shotgun (WGS) entry which is preliminary data.</text>
</comment>
<dbReference type="PANTHER" id="PTHR10357">
    <property type="entry name" value="ALPHA-AMYLASE FAMILY MEMBER"/>
    <property type="match status" value="1"/>
</dbReference>
<dbReference type="SUPFAM" id="SSF51445">
    <property type="entry name" value="(Trans)glycosidases"/>
    <property type="match status" value="1"/>
</dbReference>
<evidence type="ECO:0000256" key="2">
    <source>
        <dbReference type="ARBA" id="ARBA00012741"/>
    </source>
</evidence>
<dbReference type="Gene3D" id="3.20.20.80">
    <property type="entry name" value="Glycosidases"/>
    <property type="match status" value="2"/>
</dbReference>
<name>A0A8S1AP73_ARCPL</name>
<dbReference type="OrthoDB" id="1740265at2759"/>
<dbReference type="Gene3D" id="3.90.400.10">
    <property type="entry name" value="Oligo-1,6-glucosidase, Domain 2"/>
    <property type="match status" value="1"/>
</dbReference>
<accession>A0A8S1AP73</accession>
<keyword evidence="3" id="KW-0732">Signal</keyword>
<protein>
    <recommendedName>
        <fullName evidence="2">alpha-glucosidase</fullName>
        <ecNumber evidence="2">3.2.1.20</ecNumber>
    </recommendedName>
</protein>
<evidence type="ECO:0000259" key="4">
    <source>
        <dbReference type="SMART" id="SM00642"/>
    </source>
</evidence>
<dbReference type="InterPro" id="IPR045857">
    <property type="entry name" value="O16G_dom_2"/>
</dbReference>
<dbReference type="GO" id="GO:0004558">
    <property type="term" value="F:alpha-1,4-glucosidase activity"/>
    <property type="evidence" value="ECO:0007669"/>
    <property type="project" value="UniProtKB-EC"/>
</dbReference>
<evidence type="ECO:0000256" key="3">
    <source>
        <dbReference type="SAM" id="SignalP"/>
    </source>
</evidence>
<comment type="catalytic activity">
    <reaction evidence="1">
        <text>Hydrolysis of terminal, non-reducing (1-&gt;4)-linked alpha-D-glucose residues with release of alpha-D-glucose.</text>
        <dbReference type="EC" id="3.2.1.20"/>
    </reaction>
</comment>
<dbReference type="GO" id="GO:0005975">
    <property type="term" value="P:carbohydrate metabolic process"/>
    <property type="evidence" value="ECO:0007669"/>
    <property type="project" value="InterPro"/>
</dbReference>